<reference evidence="1 2" key="1">
    <citation type="submission" date="2019-05" db="EMBL/GenBank/DDBJ databases">
        <title>Another draft genome of Portunus trituberculatus and its Hox gene families provides insights of decapod evolution.</title>
        <authorList>
            <person name="Jeong J.-H."/>
            <person name="Song I."/>
            <person name="Kim S."/>
            <person name="Choi T."/>
            <person name="Kim D."/>
            <person name="Ryu S."/>
            <person name="Kim W."/>
        </authorList>
    </citation>
    <scope>NUCLEOTIDE SEQUENCE [LARGE SCALE GENOMIC DNA]</scope>
    <source>
        <tissue evidence="1">Muscle</tissue>
    </source>
</reference>
<keyword evidence="2" id="KW-1185">Reference proteome</keyword>
<comment type="caution">
    <text evidence="1">The sequence shown here is derived from an EMBL/GenBank/DDBJ whole genome shotgun (WGS) entry which is preliminary data.</text>
</comment>
<evidence type="ECO:0000313" key="1">
    <source>
        <dbReference type="EMBL" id="MPD00864.1"/>
    </source>
</evidence>
<sequence length="72" mass="7978">MMTLACSSFDIGPIDTFIHEFEHITEGCGANVHFRKDGHLYRKHCHCPSLQHPDLTATVSARSLCPLVISPS</sequence>
<protein>
    <submittedName>
        <fullName evidence="1">Uncharacterized protein</fullName>
    </submittedName>
</protein>
<dbReference type="Proteomes" id="UP000324222">
    <property type="component" value="Unassembled WGS sequence"/>
</dbReference>
<organism evidence="1 2">
    <name type="scientific">Portunus trituberculatus</name>
    <name type="common">Swimming crab</name>
    <name type="synonym">Neptunus trituberculatus</name>
    <dbReference type="NCBI Taxonomy" id="210409"/>
    <lineage>
        <taxon>Eukaryota</taxon>
        <taxon>Metazoa</taxon>
        <taxon>Ecdysozoa</taxon>
        <taxon>Arthropoda</taxon>
        <taxon>Crustacea</taxon>
        <taxon>Multicrustacea</taxon>
        <taxon>Malacostraca</taxon>
        <taxon>Eumalacostraca</taxon>
        <taxon>Eucarida</taxon>
        <taxon>Decapoda</taxon>
        <taxon>Pleocyemata</taxon>
        <taxon>Brachyura</taxon>
        <taxon>Eubrachyura</taxon>
        <taxon>Portunoidea</taxon>
        <taxon>Portunidae</taxon>
        <taxon>Portuninae</taxon>
        <taxon>Portunus</taxon>
    </lineage>
</organism>
<accession>A0A5B7K2L3</accession>
<gene>
    <name evidence="1" type="ORF">E2C01_096369</name>
</gene>
<name>A0A5B7K2L3_PORTR</name>
<evidence type="ECO:0000313" key="2">
    <source>
        <dbReference type="Proteomes" id="UP000324222"/>
    </source>
</evidence>
<dbReference type="EMBL" id="VSRR010124745">
    <property type="protein sequence ID" value="MPD00864.1"/>
    <property type="molecule type" value="Genomic_DNA"/>
</dbReference>
<dbReference type="AlphaFoldDB" id="A0A5B7K2L3"/>
<proteinExistence type="predicted"/>